<dbReference type="Gene3D" id="3.40.190.270">
    <property type="match status" value="1"/>
</dbReference>
<comment type="caution">
    <text evidence="1">The sequence shown here is derived from an EMBL/GenBank/DDBJ whole genome shotgun (WGS) entry which is preliminary data.</text>
</comment>
<dbReference type="Proteomes" id="UP001155163">
    <property type="component" value="Unassembled WGS sequence"/>
</dbReference>
<evidence type="ECO:0000313" key="2">
    <source>
        <dbReference type="Proteomes" id="UP001155163"/>
    </source>
</evidence>
<dbReference type="PANTHER" id="PTHR30024">
    <property type="entry name" value="ALIPHATIC SULFONATES-BINDING PROTEIN-RELATED"/>
    <property type="match status" value="1"/>
</dbReference>
<name>A0ABT0JHI3_9PSED</name>
<dbReference type="SUPFAM" id="SSF53850">
    <property type="entry name" value="Periplasmic binding protein-like II"/>
    <property type="match status" value="1"/>
</dbReference>
<dbReference type="EMBL" id="JALQCX010000026">
    <property type="protein sequence ID" value="MCK9815373.1"/>
    <property type="molecule type" value="Genomic_DNA"/>
</dbReference>
<organism evidence="1 2">
    <name type="scientific">Pseudomonas morbosilactucae</name>
    <dbReference type="NCBI Taxonomy" id="2938197"/>
    <lineage>
        <taxon>Bacteria</taxon>
        <taxon>Pseudomonadati</taxon>
        <taxon>Pseudomonadota</taxon>
        <taxon>Gammaproteobacteria</taxon>
        <taxon>Pseudomonadales</taxon>
        <taxon>Pseudomonadaceae</taxon>
        <taxon>Pseudomonas</taxon>
    </lineage>
</organism>
<gene>
    <name evidence="1" type="ORF">M1B35_14855</name>
</gene>
<reference evidence="1 2" key="1">
    <citation type="journal article" date="2022" name="Int. J. Syst. Evol. Microbiol.">
        <title>Pseudomonas aegrilactucae sp. nov. and Pseudomonas morbosilactucae sp. nov., pathogens causing bacterial rot of lettuce in Japan.</title>
        <authorList>
            <person name="Sawada H."/>
            <person name="Fujikawa T."/>
            <person name="Satou M."/>
        </authorList>
    </citation>
    <scope>NUCLEOTIDE SEQUENCE [LARGE SCALE GENOMIC DNA]</scope>
    <source>
        <strain evidence="1 2">MAFF 302046</strain>
    </source>
</reference>
<protein>
    <submittedName>
        <fullName evidence="1">ABC transporter substrate-binding protein</fullName>
    </submittedName>
</protein>
<proteinExistence type="predicted"/>
<reference evidence="1 2" key="2">
    <citation type="journal article" date="2023" name="Plant Pathol.">
        <title>Dismantling and reorganizing Pseudomonas marginalis sensu#lato.</title>
        <authorList>
            <person name="Sawada H."/>
            <person name="Fujikawa T."/>
            <person name="Satou M."/>
        </authorList>
    </citation>
    <scope>NUCLEOTIDE SEQUENCE [LARGE SCALE GENOMIC DNA]</scope>
    <source>
        <strain evidence="1 2">MAFF 302046</strain>
    </source>
</reference>
<dbReference type="PANTHER" id="PTHR30024:SF21">
    <property type="entry name" value="ABC TRANSPORTER SUBSTRATE-BINDING PROTEIN"/>
    <property type="match status" value="1"/>
</dbReference>
<dbReference type="Gene3D" id="3.40.190.10">
    <property type="entry name" value="Periplasmic binding protein-like II"/>
    <property type="match status" value="1"/>
</dbReference>
<accession>A0ABT0JHI3</accession>
<evidence type="ECO:0000313" key="1">
    <source>
        <dbReference type="EMBL" id="MCK9815373.1"/>
    </source>
</evidence>
<keyword evidence="2" id="KW-1185">Reference proteome</keyword>
<sequence length="359" mass="39322">MTHSPAAPITHIASGCSSLWYSRCPVPTTSGIAQHYRWLHRAFAEHGITLESVRASSEASVREAHYNHSHDNLFREGGNVPPIWARASGQDTVVVGITWVDERQVLLVREDSPLRVPADLRGQRLGLPRHQTRNVDIARTAHLRGLLTALELAEVSRDEVTFVDIDGGEFDLRETGQASPGDDRSALLRALLNGDVAAIYAKGANSVQLAEQHGLRALLDINQHPDPLVRVNAGTPRPITVNRSLVEQAPELVARYLAVLIATADWARQHPDAAVTALAAETQSTPAAIWQGYGEHFHHHLRPGLSTPYLQGLEAQKTFLLREGFLPADFEFASWIDPAPLQAAEALVVELSGLFEDPQ</sequence>
<dbReference type="RefSeq" id="WP_123334122.1">
    <property type="nucleotide sequence ID" value="NZ_JALQCX010000026.1"/>
</dbReference>